<feature type="region of interest" description="Disordered" evidence="1">
    <location>
        <begin position="109"/>
        <end position="201"/>
    </location>
</feature>
<name>C5C0Q5_BEUC1</name>
<evidence type="ECO:0000313" key="3">
    <source>
        <dbReference type="Proteomes" id="UP000007962"/>
    </source>
</evidence>
<accession>C5C0Q5</accession>
<dbReference type="KEGG" id="bcv:Bcav_3207"/>
<reference evidence="2 3" key="1">
    <citation type="journal article" date="2009" name="Stand. Genomic Sci.">
        <title>Complete genome sequence of Beutenbergia cavernae type strain (HKI 0122).</title>
        <authorList>
            <person name="Land M."/>
            <person name="Pukall R."/>
            <person name="Abt B."/>
            <person name="Goker M."/>
            <person name="Rohde M."/>
            <person name="Glavina Del Rio T."/>
            <person name="Tice H."/>
            <person name="Copeland A."/>
            <person name="Cheng J.F."/>
            <person name="Lucas S."/>
            <person name="Chen F."/>
            <person name="Nolan M."/>
            <person name="Bruce D."/>
            <person name="Goodwin L."/>
            <person name="Pitluck S."/>
            <person name="Ivanova N."/>
            <person name="Mavromatis K."/>
            <person name="Ovchinnikova G."/>
            <person name="Pati A."/>
            <person name="Chen A."/>
            <person name="Palaniappan K."/>
            <person name="Hauser L."/>
            <person name="Chang Y.J."/>
            <person name="Jefferies C.C."/>
            <person name="Saunders E."/>
            <person name="Brettin T."/>
            <person name="Detter J.C."/>
            <person name="Han C."/>
            <person name="Chain P."/>
            <person name="Bristow J."/>
            <person name="Eisen J.A."/>
            <person name="Markowitz V."/>
            <person name="Hugenholtz P."/>
            <person name="Kyrpides N.C."/>
            <person name="Klenk H.P."/>
            <person name="Lapidus A."/>
        </authorList>
    </citation>
    <scope>NUCLEOTIDE SEQUENCE [LARGE SCALE GENOMIC DNA]</scope>
    <source>
        <strain evidence="3">ATCC BAA-8 / DSM 12333 / NBRC 16432</strain>
    </source>
</reference>
<feature type="compositionally biased region" description="Pro residues" evidence="1">
    <location>
        <begin position="154"/>
        <end position="194"/>
    </location>
</feature>
<dbReference type="Proteomes" id="UP000007962">
    <property type="component" value="Chromosome"/>
</dbReference>
<dbReference type="AlphaFoldDB" id="C5C0Q5"/>
<dbReference type="eggNOG" id="ENOG50347RP">
    <property type="taxonomic scope" value="Bacteria"/>
</dbReference>
<gene>
    <name evidence="2" type="ordered locus">Bcav_3207</name>
</gene>
<dbReference type="HOGENOM" id="CLU_1358247_0_0_11"/>
<proteinExistence type="predicted"/>
<dbReference type="STRING" id="471853.Bcav_3207"/>
<evidence type="ECO:0000313" key="2">
    <source>
        <dbReference type="EMBL" id="ACQ81451.1"/>
    </source>
</evidence>
<protein>
    <submittedName>
        <fullName evidence="2">Uncharacterized protein</fullName>
    </submittedName>
</protein>
<dbReference type="EMBL" id="CP001618">
    <property type="protein sequence ID" value="ACQ81451.1"/>
    <property type="molecule type" value="Genomic_DNA"/>
</dbReference>
<sequence>MVGNGVELTPEVVAKRVEVLEDLLTDVDTHYGNLLGARQRQGDAIWTDISSCQGYAYALSSAVGTYAVALDGARGRIAYLQESLQETVRTMTGLDESIQERLTTLANRIAEGPPTGPGQCTIYDIPGAYETPTVEQPGPTVVPEVPEAGDESAPEPPTPEPSPSPSPSPEPTPTPSPEPTATPSPTTTPTPTPTPSGSGSW</sequence>
<evidence type="ECO:0000256" key="1">
    <source>
        <dbReference type="SAM" id="MobiDB-lite"/>
    </source>
</evidence>
<keyword evidence="3" id="KW-1185">Reference proteome</keyword>
<organism evidence="2 3">
    <name type="scientific">Beutenbergia cavernae (strain ATCC BAA-8 / DSM 12333 / CCUG 43141 / JCM 11478 / NBRC 16432 / NCIMB 13614 / HKI 0122)</name>
    <dbReference type="NCBI Taxonomy" id="471853"/>
    <lineage>
        <taxon>Bacteria</taxon>
        <taxon>Bacillati</taxon>
        <taxon>Actinomycetota</taxon>
        <taxon>Actinomycetes</taxon>
        <taxon>Micrococcales</taxon>
        <taxon>Beutenbergiaceae</taxon>
        <taxon>Beutenbergia</taxon>
    </lineage>
</organism>